<keyword evidence="9" id="KW-1185">Reference proteome</keyword>
<accession>A0A1S3A6K5</accession>
<dbReference type="eggNOG" id="KOG2177">
    <property type="taxonomic scope" value="Eukaryota"/>
</dbReference>
<evidence type="ECO:0000256" key="1">
    <source>
        <dbReference type="ARBA" id="ARBA00022723"/>
    </source>
</evidence>
<evidence type="ECO:0000256" key="2">
    <source>
        <dbReference type="ARBA" id="ARBA00022771"/>
    </source>
</evidence>
<feature type="coiled-coil region" evidence="5">
    <location>
        <begin position="201"/>
        <end position="246"/>
    </location>
</feature>
<evidence type="ECO:0000256" key="4">
    <source>
        <dbReference type="PROSITE-ProRule" id="PRU00024"/>
    </source>
</evidence>
<dbReference type="InterPro" id="IPR006574">
    <property type="entry name" value="PRY"/>
</dbReference>
<dbReference type="SMART" id="SM00336">
    <property type="entry name" value="BBOX"/>
    <property type="match status" value="1"/>
</dbReference>
<dbReference type="CTD" id="493829"/>
<dbReference type="InterPro" id="IPR001841">
    <property type="entry name" value="Znf_RING"/>
</dbReference>
<evidence type="ECO:0000256" key="3">
    <source>
        <dbReference type="ARBA" id="ARBA00022833"/>
    </source>
</evidence>
<evidence type="ECO:0000313" key="9">
    <source>
        <dbReference type="Proteomes" id="UP001652624"/>
    </source>
</evidence>
<evidence type="ECO:0000259" key="7">
    <source>
        <dbReference type="PROSITE" id="PS50119"/>
    </source>
</evidence>
<organism evidence="9 10">
    <name type="scientific">Erinaceus europaeus</name>
    <name type="common">Western European hedgehog</name>
    <dbReference type="NCBI Taxonomy" id="9365"/>
    <lineage>
        <taxon>Eukaryota</taxon>
        <taxon>Metazoa</taxon>
        <taxon>Chordata</taxon>
        <taxon>Craniata</taxon>
        <taxon>Vertebrata</taxon>
        <taxon>Euteleostomi</taxon>
        <taxon>Mammalia</taxon>
        <taxon>Eutheria</taxon>
        <taxon>Laurasiatheria</taxon>
        <taxon>Eulipotyphla</taxon>
        <taxon>Erinaceidae</taxon>
        <taxon>Erinaceinae</taxon>
        <taxon>Erinaceus</taxon>
    </lineage>
</organism>
<dbReference type="Gene3D" id="3.30.160.60">
    <property type="entry name" value="Classic Zinc Finger"/>
    <property type="match status" value="1"/>
</dbReference>
<dbReference type="InParanoid" id="A0A1S3A6K5"/>
<dbReference type="PRINTS" id="PR01407">
    <property type="entry name" value="BUTYPHLNCDUF"/>
</dbReference>
<keyword evidence="5" id="KW-0175">Coiled coil</keyword>
<dbReference type="FunCoup" id="A0A1S3A6K5">
    <property type="interactions" value="16"/>
</dbReference>
<dbReference type="STRING" id="9365.ENSEEUP00000010782"/>
<dbReference type="SUPFAM" id="SSF49899">
    <property type="entry name" value="Concanavalin A-like lectins/glucanases"/>
    <property type="match status" value="1"/>
</dbReference>
<name>A0A1S3A6K5_ERIEU</name>
<feature type="domain" description="B box-type" evidence="7">
    <location>
        <begin position="156"/>
        <end position="197"/>
    </location>
</feature>
<dbReference type="RefSeq" id="XP_007530135.2">
    <property type="nucleotide sequence ID" value="XM_007530073.2"/>
</dbReference>
<dbReference type="PANTHER" id="PTHR24103">
    <property type="entry name" value="E3 UBIQUITIN-PROTEIN LIGASE TRIM"/>
    <property type="match status" value="1"/>
</dbReference>
<dbReference type="InterPro" id="IPR001870">
    <property type="entry name" value="B30.2/SPRY"/>
</dbReference>
<evidence type="ECO:0000259" key="8">
    <source>
        <dbReference type="PROSITE" id="PS50188"/>
    </source>
</evidence>
<dbReference type="SUPFAM" id="SSF57850">
    <property type="entry name" value="RING/U-box"/>
    <property type="match status" value="1"/>
</dbReference>
<sequence>MTQGCCGEGLFSVHCVAITRAVCLLLAVSPVLALSLPLVPGLSADTVLTLLPTSFNLTLTGPLGSLSASKLQPHGPMSAPRLLHQELSCPLCLQLFDAPVTAECGHSFCHACLCRAAGEPGPDGAVPCPTCQAPTRPQALSTNLQLARLVEGLAQVPQGHCEEHLDPLSVYCEQDRALVCGVCASLGSHRGHRLLPAAEAHARLKTQLPQQQLQLQEAQERKEKCVAVLERQLAEVEETVRQFRAAVGEQLGRMRQFLAALEGSLEREAERVRGDAGAALRRELGALGSYLEQLRNMHGVLRDLADKPQTEFLTKYCLMTSRLQNILAESPAPARLDIQLPVISDDFKFQVWRKMFRALMPALSELTLDPGSAHPSLVLSASGRRVECSEQKAPPAGDDPRQFDKAVAVVACQLLSEGEHYWEVEVGDKPRWALGVISAQAGRRGRLHAVPSQGLWLLGLRDGKTLEAHVEAKEPRALPSRDPRLGRIGIYLSFADGVLAFYDATDPDALELLFAFRERLPGPVYPMFDVCWHDKGKNTQPLQLVAPDEQA</sequence>
<dbReference type="Pfam" id="PF00643">
    <property type="entry name" value="zf-B_box"/>
    <property type="match status" value="1"/>
</dbReference>
<protein>
    <submittedName>
        <fullName evidence="10">Tripartite motif-containing protein 72</fullName>
    </submittedName>
</protein>
<dbReference type="Gene3D" id="3.30.40.10">
    <property type="entry name" value="Zinc/RING finger domain, C3HC4 (zinc finger)"/>
    <property type="match status" value="1"/>
</dbReference>
<dbReference type="InterPro" id="IPR013320">
    <property type="entry name" value="ConA-like_dom_sf"/>
</dbReference>
<dbReference type="SMART" id="SM00589">
    <property type="entry name" value="PRY"/>
    <property type="match status" value="1"/>
</dbReference>
<dbReference type="Gene3D" id="2.60.120.920">
    <property type="match status" value="1"/>
</dbReference>
<dbReference type="InterPro" id="IPR043136">
    <property type="entry name" value="B30.2/SPRY_sf"/>
</dbReference>
<dbReference type="InterPro" id="IPR027370">
    <property type="entry name" value="Znf-RING_euk"/>
</dbReference>
<keyword evidence="3" id="KW-0862">Zinc</keyword>
<dbReference type="OrthoDB" id="6105938at2759"/>
<dbReference type="GO" id="GO:0061630">
    <property type="term" value="F:ubiquitin protein ligase activity"/>
    <property type="evidence" value="ECO:0007669"/>
    <property type="project" value="UniProtKB-EC"/>
</dbReference>
<dbReference type="InterPro" id="IPR013083">
    <property type="entry name" value="Znf_RING/FYVE/PHD"/>
</dbReference>
<dbReference type="SMART" id="SM00184">
    <property type="entry name" value="RING"/>
    <property type="match status" value="1"/>
</dbReference>
<dbReference type="SMART" id="SM00449">
    <property type="entry name" value="SPRY"/>
    <property type="match status" value="1"/>
</dbReference>
<reference evidence="10" key="1">
    <citation type="submission" date="2025-08" db="UniProtKB">
        <authorList>
            <consortium name="RefSeq"/>
        </authorList>
    </citation>
    <scope>IDENTIFICATION</scope>
</reference>
<dbReference type="AlphaFoldDB" id="A0A1S3A6K5"/>
<evidence type="ECO:0000256" key="5">
    <source>
        <dbReference type="SAM" id="Coils"/>
    </source>
</evidence>
<gene>
    <name evidence="10" type="primary">TRIM72</name>
</gene>
<dbReference type="GeneID" id="103119750"/>
<dbReference type="InterPro" id="IPR050143">
    <property type="entry name" value="TRIM/RBCC"/>
</dbReference>
<dbReference type="PROSITE" id="PS50089">
    <property type="entry name" value="ZF_RING_2"/>
    <property type="match status" value="1"/>
</dbReference>
<evidence type="ECO:0000313" key="10">
    <source>
        <dbReference type="RefSeq" id="XP_007530135.2"/>
    </source>
</evidence>
<dbReference type="Pfam" id="PF13765">
    <property type="entry name" value="PRY"/>
    <property type="match status" value="1"/>
</dbReference>
<dbReference type="Proteomes" id="UP001652624">
    <property type="component" value="Chromosome 15"/>
</dbReference>
<dbReference type="GO" id="GO:0008270">
    <property type="term" value="F:zinc ion binding"/>
    <property type="evidence" value="ECO:0007669"/>
    <property type="project" value="UniProtKB-KW"/>
</dbReference>
<dbReference type="InterPro" id="IPR017907">
    <property type="entry name" value="Znf_RING_CS"/>
</dbReference>
<feature type="domain" description="RING-type" evidence="6">
    <location>
        <begin position="89"/>
        <end position="132"/>
    </location>
</feature>
<feature type="domain" description="B30.2/SPRY" evidence="8">
    <location>
        <begin position="346"/>
        <end position="551"/>
    </location>
</feature>
<dbReference type="InterPro" id="IPR003877">
    <property type="entry name" value="SPRY_dom"/>
</dbReference>
<evidence type="ECO:0000259" key="6">
    <source>
        <dbReference type="PROSITE" id="PS50089"/>
    </source>
</evidence>
<dbReference type="PROSITE" id="PS00518">
    <property type="entry name" value="ZF_RING_1"/>
    <property type="match status" value="1"/>
</dbReference>
<keyword evidence="1" id="KW-0479">Metal-binding</keyword>
<proteinExistence type="predicted"/>
<keyword evidence="2 4" id="KW-0863">Zinc-finger</keyword>
<dbReference type="InterPro" id="IPR000315">
    <property type="entry name" value="Znf_B-box"/>
</dbReference>
<dbReference type="InterPro" id="IPR003879">
    <property type="entry name" value="Butyrophylin_SPRY"/>
</dbReference>
<dbReference type="PROSITE" id="PS50188">
    <property type="entry name" value="B302_SPRY"/>
    <property type="match status" value="1"/>
</dbReference>
<dbReference type="PROSITE" id="PS50119">
    <property type="entry name" value="ZF_BBOX"/>
    <property type="match status" value="1"/>
</dbReference>
<dbReference type="SUPFAM" id="SSF57845">
    <property type="entry name" value="B-box zinc-binding domain"/>
    <property type="match status" value="1"/>
</dbReference>
<dbReference type="Pfam" id="PF13445">
    <property type="entry name" value="zf-RING_UBOX"/>
    <property type="match status" value="1"/>
</dbReference>
<dbReference type="Pfam" id="PF00622">
    <property type="entry name" value="SPRY"/>
    <property type="match status" value="1"/>
</dbReference>